<accession>A0A5N5I4K0</accession>
<reference evidence="1 2" key="3">
    <citation type="submission" date="2019-11" db="EMBL/GenBank/DDBJ databases">
        <title>A de novo genome assembly of a pear dwarfing rootstock.</title>
        <authorList>
            <person name="Wang F."/>
            <person name="Wang J."/>
            <person name="Li S."/>
            <person name="Zhang Y."/>
            <person name="Fang M."/>
            <person name="Ma L."/>
            <person name="Zhao Y."/>
            <person name="Jiang S."/>
        </authorList>
    </citation>
    <scope>NUCLEOTIDE SEQUENCE [LARGE SCALE GENOMIC DNA]</scope>
    <source>
        <strain evidence="1">S2</strain>
        <tissue evidence="1">Leaf</tissue>
    </source>
</reference>
<keyword evidence="2" id="KW-1185">Reference proteome</keyword>
<name>A0A5N5I4K0_9ROSA</name>
<comment type="caution">
    <text evidence="1">The sequence shown here is derived from an EMBL/GenBank/DDBJ whole genome shotgun (WGS) entry which is preliminary data.</text>
</comment>
<reference evidence="1 2" key="1">
    <citation type="submission" date="2019-09" db="EMBL/GenBank/DDBJ databases">
        <authorList>
            <person name="Ou C."/>
        </authorList>
    </citation>
    <scope>NUCLEOTIDE SEQUENCE [LARGE SCALE GENOMIC DNA]</scope>
    <source>
        <strain evidence="1">S2</strain>
        <tissue evidence="1">Leaf</tissue>
    </source>
</reference>
<dbReference type="GO" id="GO:0016301">
    <property type="term" value="F:kinase activity"/>
    <property type="evidence" value="ECO:0007669"/>
    <property type="project" value="UniProtKB-KW"/>
</dbReference>
<dbReference type="EMBL" id="SMOL01000120">
    <property type="protein sequence ID" value="KAB2633342.1"/>
    <property type="molecule type" value="Genomic_DNA"/>
</dbReference>
<reference evidence="2" key="2">
    <citation type="submission" date="2019-10" db="EMBL/GenBank/DDBJ databases">
        <title>A de novo genome assembly of a pear dwarfing rootstock.</title>
        <authorList>
            <person name="Wang F."/>
            <person name="Wang J."/>
            <person name="Li S."/>
            <person name="Zhang Y."/>
            <person name="Fang M."/>
            <person name="Ma L."/>
            <person name="Zhao Y."/>
            <person name="Jiang S."/>
        </authorList>
    </citation>
    <scope>NUCLEOTIDE SEQUENCE [LARGE SCALE GENOMIC DNA]</scope>
</reference>
<keyword evidence="1" id="KW-0418">Kinase</keyword>
<protein>
    <submittedName>
        <fullName evidence="1">LRR receptor-like serine/threonine-protein kinase GSO1</fullName>
    </submittedName>
</protein>
<dbReference type="AlphaFoldDB" id="A0A5N5I4K0"/>
<evidence type="ECO:0000313" key="1">
    <source>
        <dbReference type="EMBL" id="KAB2633342.1"/>
    </source>
</evidence>
<keyword evidence="1" id="KW-0675">Receptor</keyword>
<sequence length="99" mass="11057">MSRNSWCSILDINFENRINACRISVSFDETRAKEFTTFLLIPKTLFLLFPLAIRPACLRCPHAVQVRNGNSSPVAPHPQHDIKQHITADVKTTGTGIPA</sequence>
<organism evidence="1 2">
    <name type="scientific">Pyrus ussuriensis x Pyrus communis</name>
    <dbReference type="NCBI Taxonomy" id="2448454"/>
    <lineage>
        <taxon>Eukaryota</taxon>
        <taxon>Viridiplantae</taxon>
        <taxon>Streptophyta</taxon>
        <taxon>Embryophyta</taxon>
        <taxon>Tracheophyta</taxon>
        <taxon>Spermatophyta</taxon>
        <taxon>Magnoliopsida</taxon>
        <taxon>eudicotyledons</taxon>
        <taxon>Gunneridae</taxon>
        <taxon>Pentapetalae</taxon>
        <taxon>rosids</taxon>
        <taxon>fabids</taxon>
        <taxon>Rosales</taxon>
        <taxon>Rosaceae</taxon>
        <taxon>Amygdaloideae</taxon>
        <taxon>Maleae</taxon>
        <taxon>Pyrus</taxon>
    </lineage>
</organism>
<dbReference type="Proteomes" id="UP000327157">
    <property type="component" value="Chromosome 6"/>
</dbReference>
<evidence type="ECO:0000313" key="2">
    <source>
        <dbReference type="Proteomes" id="UP000327157"/>
    </source>
</evidence>
<gene>
    <name evidence="1" type="ORF">D8674_029589</name>
</gene>
<proteinExistence type="predicted"/>
<keyword evidence="1" id="KW-0808">Transferase</keyword>